<keyword evidence="2" id="KW-0238">DNA-binding</keyword>
<dbReference type="PANTHER" id="PTHR34215">
    <property type="entry name" value="BLL0784 PROTEIN"/>
    <property type="match status" value="1"/>
</dbReference>
<protein>
    <submittedName>
        <fullName evidence="2">DNA-binding protein</fullName>
    </submittedName>
</protein>
<gene>
    <name evidence="2" type="ORF">Dac01nite_09670</name>
</gene>
<proteinExistence type="predicted"/>
<dbReference type="AlphaFoldDB" id="A0A919Q5J1"/>
<dbReference type="GO" id="GO:0003677">
    <property type="term" value="F:DNA binding"/>
    <property type="evidence" value="ECO:0007669"/>
    <property type="project" value="UniProtKB-KW"/>
</dbReference>
<dbReference type="RefSeq" id="WP_203653790.1">
    <property type="nucleotide sequence ID" value="NZ_BONR01000002.1"/>
</dbReference>
<dbReference type="Proteomes" id="UP000652354">
    <property type="component" value="Unassembled WGS sequence"/>
</dbReference>
<comment type="caution">
    <text evidence="2">The sequence shown here is derived from an EMBL/GenBank/DDBJ whole genome shotgun (WGS) entry which is preliminary data.</text>
</comment>
<dbReference type="EMBL" id="BONR01000002">
    <property type="protein sequence ID" value="GIG54215.1"/>
    <property type="molecule type" value="Genomic_DNA"/>
</dbReference>
<reference evidence="2" key="1">
    <citation type="submission" date="2021-01" db="EMBL/GenBank/DDBJ databases">
        <title>Whole genome shotgun sequence of Demequina activiva NBRC 110675.</title>
        <authorList>
            <person name="Komaki H."/>
            <person name="Tamura T."/>
        </authorList>
    </citation>
    <scope>NUCLEOTIDE SEQUENCE</scope>
    <source>
        <strain evidence="2">NBRC 110675</strain>
    </source>
</reference>
<name>A0A919Q5J1_9MICO</name>
<accession>A0A919Q5J1</accession>
<dbReference type="PANTHER" id="PTHR34215:SF1">
    <property type="entry name" value="YLXR DOMAIN-CONTAINING PROTEIN"/>
    <property type="match status" value="1"/>
</dbReference>
<evidence type="ECO:0000313" key="2">
    <source>
        <dbReference type="EMBL" id="GIG54215.1"/>
    </source>
</evidence>
<keyword evidence="3" id="KW-1185">Reference proteome</keyword>
<feature type="domain" description="YlxR" evidence="1">
    <location>
        <begin position="19"/>
        <end position="81"/>
    </location>
</feature>
<dbReference type="InterPro" id="IPR035931">
    <property type="entry name" value="YlxR-like_sf"/>
</dbReference>
<evidence type="ECO:0000259" key="1">
    <source>
        <dbReference type="Pfam" id="PF04296"/>
    </source>
</evidence>
<evidence type="ECO:0000313" key="3">
    <source>
        <dbReference type="Proteomes" id="UP000652354"/>
    </source>
</evidence>
<dbReference type="SUPFAM" id="SSF64376">
    <property type="entry name" value="YlxR-like"/>
    <property type="match status" value="1"/>
</dbReference>
<sequence length="93" mass="9649">MGPSLPSGDTDARPHEPVRTCVGCRRKAPRSVLVRLALEGDRVVVDESATLPGRGAWLHPDADCLALASRRNSIGRALRSPGADATGVALPGA</sequence>
<organism evidence="2 3">
    <name type="scientific">Demequina activiva</name>
    <dbReference type="NCBI Taxonomy" id="1582364"/>
    <lineage>
        <taxon>Bacteria</taxon>
        <taxon>Bacillati</taxon>
        <taxon>Actinomycetota</taxon>
        <taxon>Actinomycetes</taxon>
        <taxon>Micrococcales</taxon>
        <taxon>Demequinaceae</taxon>
        <taxon>Demequina</taxon>
    </lineage>
</organism>
<dbReference type="Gene3D" id="3.30.1230.10">
    <property type="entry name" value="YlxR-like"/>
    <property type="match status" value="1"/>
</dbReference>
<dbReference type="Pfam" id="PF04296">
    <property type="entry name" value="YlxR"/>
    <property type="match status" value="1"/>
</dbReference>
<dbReference type="InterPro" id="IPR007393">
    <property type="entry name" value="YlxR_dom"/>
</dbReference>
<dbReference type="InterPro" id="IPR037465">
    <property type="entry name" value="YlxR"/>
</dbReference>